<dbReference type="NCBIfam" id="NF033516">
    <property type="entry name" value="transpos_IS3"/>
    <property type="match status" value="1"/>
</dbReference>
<comment type="function">
    <text evidence="1">Involved in the transposition of the insertion sequence.</text>
</comment>
<evidence type="ECO:0000313" key="3">
    <source>
        <dbReference type="EMBL" id="CAG9608508.1"/>
    </source>
</evidence>
<proteinExistence type="predicted"/>
<comment type="caution">
    <text evidence="3">The sequence shown here is derived from an EMBL/GenBank/DDBJ whole genome shotgun (WGS) entry which is preliminary data.</text>
</comment>
<dbReference type="InterPro" id="IPR050900">
    <property type="entry name" value="Transposase_IS3/IS150/IS904"/>
</dbReference>
<dbReference type="Gene3D" id="3.30.420.10">
    <property type="entry name" value="Ribonuclease H-like superfamily/Ribonuclease H"/>
    <property type="match status" value="1"/>
</dbReference>
<reference evidence="3" key="1">
    <citation type="submission" date="2021-10" db="EMBL/GenBank/DDBJ databases">
        <authorList>
            <person name="Criscuolo A."/>
        </authorList>
    </citation>
    <scope>NUCLEOTIDE SEQUENCE</scope>
    <source>
        <strain evidence="3">CIP111885</strain>
    </source>
</reference>
<dbReference type="SUPFAM" id="SSF53098">
    <property type="entry name" value="Ribonuclease H-like"/>
    <property type="match status" value="1"/>
</dbReference>
<dbReference type="GO" id="GO:0015074">
    <property type="term" value="P:DNA integration"/>
    <property type="evidence" value="ECO:0007669"/>
    <property type="project" value="InterPro"/>
</dbReference>
<dbReference type="InterPro" id="IPR001584">
    <property type="entry name" value="Integrase_cat-core"/>
</dbReference>
<feature type="domain" description="Integrase catalytic" evidence="2">
    <location>
        <begin position="105"/>
        <end position="268"/>
    </location>
</feature>
<accession>A0A9C7LB38</accession>
<keyword evidence="4" id="KW-1185">Reference proteome</keyword>
<dbReference type="PANTHER" id="PTHR46889:SF4">
    <property type="entry name" value="TRANSPOSASE INSO FOR INSERTION SEQUENCE ELEMENT IS911B-RELATED"/>
    <property type="match status" value="1"/>
</dbReference>
<dbReference type="Proteomes" id="UP000789845">
    <property type="component" value="Unassembled WGS sequence"/>
</dbReference>
<evidence type="ECO:0000313" key="4">
    <source>
        <dbReference type="Proteomes" id="UP000789845"/>
    </source>
</evidence>
<dbReference type="Pfam" id="PF13276">
    <property type="entry name" value="HTH_21"/>
    <property type="match status" value="1"/>
</dbReference>
<name>A0A9C7LB38_9BACI</name>
<evidence type="ECO:0000256" key="1">
    <source>
        <dbReference type="ARBA" id="ARBA00002286"/>
    </source>
</evidence>
<dbReference type="EMBL" id="CAKJTG010000010">
    <property type="protein sequence ID" value="CAG9608508.1"/>
    <property type="molecule type" value="Genomic_DNA"/>
</dbReference>
<organism evidence="3 4">
    <name type="scientific">Pseudoneobacillus rhizosphaerae</name>
    <dbReference type="NCBI Taxonomy" id="2880968"/>
    <lineage>
        <taxon>Bacteria</taxon>
        <taxon>Bacillati</taxon>
        <taxon>Bacillota</taxon>
        <taxon>Bacilli</taxon>
        <taxon>Bacillales</taxon>
        <taxon>Bacillaceae</taxon>
        <taxon>Pseudoneobacillus</taxon>
    </lineage>
</organism>
<protein>
    <submittedName>
        <fullName evidence="3">IS3 family transposase ISCce3</fullName>
    </submittedName>
</protein>
<dbReference type="AlphaFoldDB" id="A0A9C7LB38"/>
<dbReference type="PROSITE" id="PS50994">
    <property type="entry name" value="INTEGRASE"/>
    <property type="match status" value="1"/>
</dbReference>
<dbReference type="Pfam" id="PF13333">
    <property type="entry name" value="rve_2"/>
    <property type="match status" value="1"/>
</dbReference>
<dbReference type="PANTHER" id="PTHR46889">
    <property type="entry name" value="TRANSPOSASE INSF FOR INSERTION SEQUENCE IS3B-RELATED"/>
    <property type="match status" value="1"/>
</dbReference>
<dbReference type="GO" id="GO:0003676">
    <property type="term" value="F:nucleic acid binding"/>
    <property type="evidence" value="ECO:0007669"/>
    <property type="project" value="InterPro"/>
</dbReference>
<dbReference type="InterPro" id="IPR036397">
    <property type="entry name" value="RNaseH_sf"/>
</dbReference>
<dbReference type="InterPro" id="IPR048020">
    <property type="entry name" value="Transpos_IS3"/>
</dbReference>
<gene>
    <name evidence="3" type="ORF">NEOCIP111885_02202</name>
</gene>
<sequence>MCDLFGVSPSGFYDWLKREPSKQEMKRKQLTLDIKRVHKKSRKIYGSPKITKQLHREGIEVSEHTVQRIMKEEGVVSKTAKKFKETTNSKHDNPVYPNILNRKFTTEAPGKAWVADITYVWTKEGFLYLASVMDLYSRKIIGFHMGERLKKELVITALERAMKHQPPQEGLIHHSDRGSQYASSEYTSKLKESQIQISMSRKGNCYDNACIESFHSVIKKELIYQTTYTTRAEAKKDIFEYITCFYNPERIHSTNGYLSPMEFEKVYILKKRTS</sequence>
<evidence type="ECO:0000259" key="2">
    <source>
        <dbReference type="PROSITE" id="PS50994"/>
    </source>
</evidence>
<dbReference type="InterPro" id="IPR012337">
    <property type="entry name" value="RNaseH-like_sf"/>
</dbReference>
<dbReference type="InterPro" id="IPR025948">
    <property type="entry name" value="HTH-like_dom"/>
</dbReference>
<dbReference type="Pfam" id="PF00665">
    <property type="entry name" value="rve"/>
    <property type="match status" value="1"/>
</dbReference>